<dbReference type="AlphaFoldDB" id="A0A378U4J0"/>
<gene>
    <name evidence="1" type="ORF">NCTC11179_03701</name>
</gene>
<protein>
    <submittedName>
        <fullName evidence="1">Uncharacterized protein</fullName>
    </submittedName>
</protein>
<dbReference type="RefSeq" id="WP_259189533.1">
    <property type="nucleotide sequence ID" value="NZ_JANUEE010000010.1"/>
</dbReference>
<name>A0A378U4J0_MYROD</name>
<evidence type="ECO:0000313" key="2">
    <source>
        <dbReference type="Proteomes" id="UP000255024"/>
    </source>
</evidence>
<organism evidence="1 2">
    <name type="scientific">Myroides odoratus</name>
    <name type="common">Flavobacterium odoratum</name>
    <dbReference type="NCBI Taxonomy" id="256"/>
    <lineage>
        <taxon>Bacteria</taxon>
        <taxon>Pseudomonadati</taxon>
        <taxon>Bacteroidota</taxon>
        <taxon>Flavobacteriia</taxon>
        <taxon>Flavobacteriales</taxon>
        <taxon>Flavobacteriaceae</taxon>
        <taxon>Myroides</taxon>
    </lineage>
</organism>
<dbReference type="EMBL" id="UGQL01000002">
    <property type="protein sequence ID" value="STZ70168.1"/>
    <property type="molecule type" value="Genomic_DNA"/>
</dbReference>
<sequence>MTASQLTQKLRELEEWLKYNGSHPNYTLILQDKQKLEKQLKTRQDESKSTARNGAL</sequence>
<keyword evidence="2" id="KW-1185">Reference proteome</keyword>
<proteinExistence type="predicted"/>
<evidence type="ECO:0000313" key="1">
    <source>
        <dbReference type="EMBL" id="STZ70168.1"/>
    </source>
</evidence>
<accession>A0A378U4J0</accession>
<dbReference type="Proteomes" id="UP000255024">
    <property type="component" value="Unassembled WGS sequence"/>
</dbReference>
<reference evidence="1 2" key="1">
    <citation type="submission" date="2018-06" db="EMBL/GenBank/DDBJ databases">
        <authorList>
            <consortium name="Pathogen Informatics"/>
            <person name="Doyle S."/>
        </authorList>
    </citation>
    <scope>NUCLEOTIDE SEQUENCE [LARGE SCALE GENOMIC DNA]</scope>
    <source>
        <strain evidence="1 2">NCTC11179</strain>
    </source>
</reference>